<dbReference type="Proteomes" id="UP001500751">
    <property type="component" value="Unassembled WGS sequence"/>
</dbReference>
<dbReference type="InterPro" id="IPR014710">
    <property type="entry name" value="RmlC-like_jellyroll"/>
</dbReference>
<evidence type="ECO:0008006" key="3">
    <source>
        <dbReference type="Google" id="ProtNLM"/>
    </source>
</evidence>
<dbReference type="SUPFAM" id="SSF51182">
    <property type="entry name" value="RmlC-like cupins"/>
    <property type="match status" value="2"/>
</dbReference>
<dbReference type="RefSeq" id="WP_344666914.1">
    <property type="nucleotide sequence ID" value="NZ_BAAAQN010000020.1"/>
</dbReference>
<sequence>MTTVSRTPSKDLVDLDGERRYVALEHRLDPGAEQDWRAGDAELRTFVVVEGTVELETAGSDDGATDTVRIGTFDGWHAGPGSAFRVRNPGAATAAVIEAGAEAADAADAAGTAADTARTAHPGADGCRPVSGYRVDKPWGYELWYTANLEGAAYAVKQIHMTAGHQSSLQSHRYKAETNYVVDGAATVLNGLPAPADTGTVVDVDRIPVAVHGPGGGWTSAPGILHRVIARSDYTSIEVSTPELDDVIRWQDDTGRGDGRIAAEHSGGGR</sequence>
<dbReference type="Gene3D" id="2.60.120.10">
    <property type="entry name" value="Jelly Rolls"/>
    <property type="match status" value="2"/>
</dbReference>
<evidence type="ECO:0000313" key="1">
    <source>
        <dbReference type="EMBL" id="GAA2033588.1"/>
    </source>
</evidence>
<name>A0ABP5FTC6_9ACTN</name>
<protein>
    <recommendedName>
        <fullName evidence="3">Cupin domain-containing protein</fullName>
    </recommendedName>
</protein>
<dbReference type="EMBL" id="BAAAQN010000020">
    <property type="protein sequence ID" value="GAA2033588.1"/>
    <property type="molecule type" value="Genomic_DNA"/>
</dbReference>
<organism evidence="1 2">
    <name type="scientific">Catenulispora yoronensis</name>
    <dbReference type="NCBI Taxonomy" id="450799"/>
    <lineage>
        <taxon>Bacteria</taxon>
        <taxon>Bacillati</taxon>
        <taxon>Actinomycetota</taxon>
        <taxon>Actinomycetes</taxon>
        <taxon>Catenulisporales</taxon>
        <taxon>Catenulisporaceae</taxon>
        <taxon>Catenulispora</taxon>
    </lineage>
</organism>
<comment type="caution">
    <text evidence="1">The sequence shown here is derived from an EMBL/GenBank/DDBJ whole genome shotgun (WGS) entry which is preliminary data.</text>
</comment>
<reference evidence="2" key="1">
    <citation type="journal article" date="2019" name="Int. J. Syst. Evol. Microbiol.">
        <title>The Global Catalogue of Microorganisms (GCM) 10K type strain sequencing project: providing services to taxonomists for standard genome sequencing and annotation.</title>
        <authorList>
            <consortium name="The Broad Institute Genomics Platform"/>
            <consortium name="The Broad Institute Genome Sequencing Center for Infectious Disease"/>
            <person name="Wu L."/>
            <person name="Ma J."/>
        </authorList>
    </citation>
    <scope>NUCLEOTIDE SEQUENCE [LARGE SCALE GENOMIC DNA]</scope>
    <source>
        <strain evidence="2">JCM 16014</strain>
    </source>
</reference>
<accession>A0ABP5FTC6</accession>
<keyword evidence="2" id="KW-1185">Reference proteome</keyword>
<dbReference type="InterPro" id="IPR011051">
    <property type="entry name" value="RmlC_Cupin_sf"/>
</dbReference>
<gene>
    <name evidence="1" type="ORF">GCM10009839_37520</name>
</gene>
<proteinExistence type="predicted"/>
<evidence type="ECO:0000313" key="2">
    <source>
        <dbReference type="Proteomes" id="UP001500751"/>
    </source>
</evidence>